<protein>
    <recommendedName>
        <fullName evidence="4">phosphopantothenoylcysteine decarboxylase</fullName>
        <ecNumber evidence="4">4.1.1.36</ecNumber>
    </recommendedName>
</protein>
<evidence type="ECO:0000256" key="5">
    <source>
        <dbReference type="SAM" id="MobiDB-lite"/>
    </source>
</evidence>
<keyword evidence="1" id="KW-0173">Coenzyme A biosynthesis</keyword>
<dbReference type="EC" id="4.1.1.36" evidence="4"/>
<dbReference type="PANTHER" id="PTHR14359">
    <property type="entry name" value="HOMO-OLIGOMERIC FLAVIN CONTAINING CYS DECARBOXYLASE FAMILY"/>
    <property type="match status" value="1"/>
</dbReference>
<evidence type="ECO:0000256" key="2">
    <source>
        <dbReference type="ARBA" id="ARBA00038350"/>
    </source>
</evidence>
<evidence type="ECO:0000256" key="1">
    <source>
        <dbReference type="ARBA" id="ARBA00022993"/>
    </source>
</evidence>
<proteinExistence type="inferred from homology"/>
<feature type="region of interest" description="Disordered" evidence="5">
    <location>
        <begin position="1"/>
        <end position="30"/>
    </location>
</feature>
<dbReference type="GO" id="GO:0071513">
    <property type="term" value="C:phosphopantothenoylcysteine decarboxylase complex"/>
    <property type="evidence" value="ECO:0007669"/>
    <property type="project" value="TreeGrafter"/>
</dbReference>
<evidence type="ECO:0000313" key="7">
    <source>
        <dbReference type="EMBL" id="CAD8430484.1"/>
    </source>
</evidence>
<comment type="similarity">
    <text evidence="2">Belongs to the HFCD (homooligomeric flavin containing Cys decarboxylase) superfamily.</text>
</comment>
<dbReference type="Pfam" id="PF02441">
    <property type="entry name" value="Flavoprotein"/>
    <property type="match status" value="1"/>
</dbReference>
<dbReference type="GO" id="GO:0004633">
    <property type="term" value="F:phosphopantothenoylcysteine decarboxylase activity"/>
    <property type="evidence" value="ECO:0007669"/>
    <property type="project" value="UniProtKB-EC"/>
</dbReference>
<evidence type="ECO:0000259" key="6">
    <source>
        <dbReference type="Pfam" id="PF02441"/>
    </source>
</evidence>
<evidence type="ECO:0000256" key="3">
    <source>
        <dbReference type="ARBA" id="ARBA00060685"/>
    </source>
</evidence>
<dbReference type="Gene3D" id="3.40.50.1950">
    <property type="entry name" value="Flavin prenyltransferase-like"/>
    <property type="match status" value="1"/>
</dbReference>
<reference evidence="7" key="1">
    <citation type="submission" date="2021-01" db="EMBL/GenBank/DDBJ databases">
        <authorList>
            <person name="Corre E."/>
            <person name="Pelletier E."/>
            <person name="Niang G."/>
            <person name="Scheremetjew M."/>
            <person name="Finn R."/>
            <person name="Kale V."/>
            <person name="Holt S."/>
            <person name="Cochrane G."/>
            <person name="Meng A."/>
            <person name="Brown T."/>
            <person name="Cohen L."/>
        </authorList>
    </citation>
    <scope>NUCLEOTIDE SEQUENCE</scope>
    <source>
        <strain evidence="7">CCAC1681</strain>
    </source>
</reference>
<dbReference type="GO" id="GO:0015937">
    <property type="term" value="P:coenzyme A biosynthetic process"/>
    <property type="evidence" value="ECO:0007669"/>
    <property type="project" value="UniProtKB-KW"/>
</dbReference>
<dbReference type="InterPro" id="IPR036551">
    <property type="entry name" value="Flavin_trans-like"/>
</dbReference>
<dbReference type="InterPro" id="IPR003382">
    <property type="entry name" value="Flavoprotein"/>
</dbReference>
<evidence type="ECO:0000256" key="4">
    <source>
        <dbReference type="ARBA" id="ARBA00066422"/>
    </source>
</evidence>
<dbReference type="SUPFAM" id="SSF52507">
    <property type="entry name" value="Homo-oligomeric flavin-containing Cys decarboxylases, HFCD"/>
    <property type="match status" value="1"/>
</dbReference>
<gene>
    <name evidence="7" type="ORF">MSP1401_LOCUS959</name>
</gene>
<organism evidence="7">
    <name type="scientific">Micromonas pusilla</name>
    <name type="common">Picoplanktonic green alga</name>
    <name type="synonym">Chromulina pusilla</name>
    <dbReference type="NCBI Taxonomy" id="38833"/>
    <lineage>
        <taxon>Eukaryota</taxon>
        <taxon>Viridiplantae</taxon>
        <taxon>Chlorophyta</taxon>
        <taxon>Mamiellophyceae</taxon>
        <taxon>Mamiellales</taxon>
        <taxon>Mamiellaceae</taxon>
        <taxon>Micromonas</taxon>
    </lineage>
</organism>
<name>A0A7S0CQE1_MICPS</name>
<sequence>MSAERGNRATTAASSSVHPNDEMEGSDDEGCWFEPQERAPRVLVCFTGSVASVKAHEVVQSFINMAFDVRVIVTDVAKRFVDVEELRRRIRASYDEIEAEVGGGNYTDRFQDQPDRTDEPFVYTDDTEWRAWREIGDPVTHIQLRKWADILLVAPLSANTLAKMANGLCDNLLTCVWRAWDFHPEKAVFVAPAMNTAMWNSPFTGKHLAVLSEFPNVHVIDPVAKTLACGDTGIGAMASPKTILRAVCAFPRRAWWILQRRVVS</sequence>
<feature type="compositionally biased region" description="Polar residues" evidence="5">
    <location>
        <begin position="8"/>
        <end position="18"/>
    </location>
</feature>
<dbReference type="PANTHER" id="PTHR14359:SF6">
    <property type="entry name" value="PHOSPHOPANTOTHENOYLCYSTEINE DECARBOXYLASE"/>
    <property type="match status" value="1"/>
</dbReference>
<feature type="domain" description="Flavoprotein" evidence="6">
    <location>
        <begin position="41"/>
        <end position="243"/>
    </location>
</feature>
<comment type="pathway">
    <text evidence="3">Cofactor biosynthesis; coenzyme A biosynthesis; CoA from (R)-pantothenate: step 3/5.</text>
</comment>
<dbReference type="AlphaFoldDB" id="A0A7S0CQE1"/>
<dbReference type="EMBL" id="HBEN01001150">
    <property type="protein sequence ID" value="CAD8430484.1"/>
    <property type="molecule type" value="Transcribed_RNA"/>
</dbReference>
<dbReference type="GO" id="GO:0010181">
    <property type="term" value="F:FMN binding"/>
    <property type="evidence" value="ECO:0007669"/>
    <property type="project" value="TreeGrafter"/>
</dbReference>
<accession>A0A7S0CQE1</accession>